<dbReference type="PROSITE" id="PS50035">
    <property type="entry name" value="PLD"/>
    <property type="match status" value="1"/>
</dbReference>
<dbReference type="SMART" id="SM00155">
    <property type="entry name" value="PLDc"/>
    <property type="match status" value="1"/>
</dbReference>
<dbReference type="Pfam" id="PF13091">
    <property type="entry name" value="PLDc_2"/>
    <property type="match status" value="1"/>
</dbReference>
<reference evidence="2" key="1">
    <citation type="submission" date="2020-10" db="EMBL/GenBank/DDBJ databases">
        <title>Bacterium isolated from coastal waters sediment.</title>
        <authorList>
            <person name="Chen R.-J."/>
            <person name="Lu D.-C."/>
            <person name="Zhu K.-L."/>
            <person name="Du Z.-J."/>
        </authorList>
    </citation>
    <scope>NUCLEOTIDE SEQUENCE</scope>
    <source>
        <strain evidence="2">N1Y112</strain>
    </source>
</reference>
<dbReference type="EMBL" id="JADEYS010000010">
    <property type="protein sequence ID" value="MBE9397774.1"/>
    <property type="molecule type" value="Genomic_DNA"/>
</dbReference>
<dbReference type="InterPro" id="IPR001736">
    <property type="entry name" value="PLipase_D/transphosphatidylase"/>
</dbReference>
<proteinExistence type="predicted"/>
<gene>
    <name evidence="2" type="ORF">IOQ59_10945</name>
</gene>
<comment type="caution">
    <text evidence="2">The sequence shown here is derived from an EMBL/GenBank/DDBJ whole genome shotgun (WGS) entry which is preliminary data.</text>
</comment>
<evidence type="ECO:0000313" key="2">
    <source>
        <dbReference type="EMBL" id="MBE9397774.1"/>
    </source>
</evidence>
<dbReference type="InterPro" id="IPR025202">
    <property type="entry name" value="PLD-like_dom"/>
</dbReference>
<dbReference type="Gene3D" id="3.30.870.10">
    <property type="entry name" value="Endonuclease Chain A"/>
    <property type="match status" value="1"/>
</dbReference>
<dbReference type="SUPFAM" id="SSF56024">
    <property type="entry name" value="Phospholipase D/nuclease"/>
    <property type="match status" value="1"/>
</dbReference>
<dbReference type="AlphaFoldDB" id="A0A8J7FE58"/>
<organism evidence="2 3">
    <name type="scientific">Pontibacterium sinense</name>
    <dbReference type="NCBI Taxonomy" id="2781979"/>
    <lineage>
        <taxon>Bacteria</taxon>
        <taxon>Pseudomonadati</taxon>
        <taxon>Pseudomonadota</taxon>
        <taxon>Gammaproteobacteria</taxon>
        <taxon>Oceanospirillales</taxon>
        <taxon>Oceanospirillaceae</taxon>
        <taxon>Pontibacterium</taxon>
    </lineage>
</organism>
<keyword evidence="3" id="KW-1185">Reference proteome</keyword>
<name>A0A8J7FE58_9GAMM</name>
<sequence length="304" mass="33944">MGLISNEQLKRELDKYIPGCSSLNVISAFVSMPAVKWLNSIVCENGTKVCIVGRFSPMDFANGASDFESLRQCLRQGHTVKALPNLHAKIYQIDSEIIFTGSANMTGRGLSLVEASNLESCARVEPTGDTKHFISRIVDIASIITLNTLDQMELYLDKSSSENQKKPLTDWPKDILPKPQSIFVSDFPLCEPGQANEVYLANPALEFAAIEYNRSNSYVAKNLFRSSKAYTWLVSHLHEIEKDRGLGFGKVSSLLHRDLADDPAPYRQEVKELVANLYKYIELYASEEVLVHVPGRKSQVVTLL</sequence>
<feature type="domain" description="PLD phosphodiesterase" evidence="1">
    <location>
        <begin position="82"/>
        <end position="109"/>
    </location>
</feature>
<dbReference type="Proteomes" id="UP000640333">
    <property type="component" value="Unassembled WGS sequence"/>
</dbReference>
<protein>
    <recommendedName>
        <fullName evidence="1">PLD phosphodiesterase domain-containing protein</fullName>
    </recommendedName>
</protein>
<evidence type="ECO:0000259" key="1">
    <source>
        <dbReference type="PROSITE" id="PS50035"/>
    </source>
</evidence>
<dbReference type="GO" id="GO:0006793">
    <property type="term" value="P:phosphorus metabolic process"/>
    <property type="evidence" value="ECO:0007669"/>
    <property type="project" value="UniProtKB-ARBA"/>
</dbReference>
<dbReference type="RefSeq" id="WP_193953330.1">
    <property type="nucleotide sequence ID" value="NZ_JADEYS010000010.1"/>
</dbReference>
<dbReference type="GO" id="GO:0003824">
    <property type="term" value="F:catalytic activity"/>
    <property type="evidence" value="ECO:0007669"/>
    <property type="project" value="InterPro"/>
</dbReference>
<accession>A0A8J7FE58</accession>
<evidence type="ECO:0000313" key="3">
    <source>
        <dbReference type="Proteomes" id="UP000640333"/>
    </source>
</evidence>